<dbReference type="Pfam" id="PF14559">
    <property type="entry name" value="TPR_19"/>
    <property type="match status" value="1"/>
</dbReference>
<feature type="repeat" description="TPR" evidence="1">
    <location>
        <begin position="138"/>
        <end position="171"/>
    </location>
</feature>
<feature type="region of interest" description="Disordered" evidence="2">
    <location>
        <begin position="266"/>
        <end position="314"/>
    </location>
</feature>
<feature type="chain" id="PRO_5043997553" evidence="3">
    <location>
        <begin position="27"/>
        <end position="314"/>
    </location>
</feature>
<evidence type="ECO:0000256" key="1">
    <source>
        <dbReference type="PROSITE-ProRule" id="PRU00339"/>
    </source>
</evidence>
<dbReference type="SMART" id="SM00028">
    <property type="entry name" value="TPR"/>
    <property type="match status" value="2"/>
</dbReference>
<dbReference type="GO" id="GO:0000030">
    <property type="term" value="F:mannosyltransferase activity"/>
    <property type="evidence" value="ECO:0007669"/>
    <property type="project" value="TreeGrafter"/>
</dbReference>
<evidence type="ECO:0000256" key="3">
    <source>
        <dbReference type="SAM" id="SignalP"/>
    </source>
</evidence>
<dbReference type="Gene3D" id="1.25.40.10">
    <property type="entry name" value="Tetratricopeptide repeat domain"/>
    <property type="match status" value="1"/>
</dbReference>
<feature type="compositionally biased region" description="Low complexity" evidence="2">
    <location>
        <begin position="266"/>
        <end position="277"/>
    </location>
</feature>
<dbReference type="InterPro" id="IPR052384">
    <property type="entry name" value="TMTC_O-mannosyltransferase"/>
</dbReference>
<dbReference type="PANTHER" id="PTHR44216">
    <property type="entry name" value="PROTEIN O-MANNOSYL-TRANSFERASE TMTC2"/>
    <property type="match status" value="1"/>
</dbReference>
<dbReference type="AlphaFoldDB" id="A0AAU7JGC3"/>
<gene>
    <name evidence="4" type="ORF">ABEG18_00630</name>
</gene>
<sequence>MPAAPLPVSRRLRPLLLACVGLAALAVTGCKKDGPDSTGSLAASAPRSQDAWRVAADDLGKRYDAKPGDKTVSLSYAHALRMIDQRQQAVAVLQAAALKAPRDSEILSAYGKALIEVGQLQQARDVLAKAHTPERPDWRVLSAQGAVADQLGDHGEAQSLYESALRLRPEDPGVLSNLGLSYALSKRLPEAEAVLRRAAASPAADTRVRQNFALVLGLQGKFAEAEAIARRDLAPVEAAQSVSAMKQMVAQPNSWAQIRKLDGKAGQAGAPAAARTASTDPGAKSAAGGTTAARKVGAPKPGPALDLTAQTAVD</sequence>
<evidence type="ECO:0000256" key="2">
    <source>
        <dbReference type="SAM" id="MobiDB-lite"/>
    </source>
</evidence>
<accession>A0AAU7JGC3</accession>
<dbReference type="InterPro" id="IPR011990">
    <property type="entry name" value="TPR-like_helical_dom_sf"/>
</dbReference>
<keyword evidence="3" id="KW-0732">Signal</keyword>
<dbReference type="PROSITE" id="PS50005">
    <property type="entry name" value="TPR"/>
    <property type="match status" value="1"/>
</dbReference>
<keyword evidence="1" id="KW-0802">TPR repeat</keyword>
<dbReference type="PIRSF" id="PIRSF035836">
    <property type="entry name" value="UCP035836"/>
    <property type="match status" value="1"/>
</dbReference>
<protein>
    <submittedName>
        <fullName evidence="4">Tetratricopeptide repeat protein</fullName>
    </submittedName>
</protein>
<evidence type="ECO:0000313" key="4">
    <source>
        <dbReference type="EMBL" id="XBO39326.1"/>
    </source>
</evidence>
<dbReference type="SUPFAM" id="SSF48452">
    <property type="entry name" value="TPR-like"/>
    <property type="match status" value="1"/>
</dbReference>
<proteinExistence type="predicted"/>
<feature type="signal peptide" evidence="3">
    <location>
        <begin position="1"/>
        <end position="26"/>
    </location>
</feature>
<dbReference type="InterPro" id="IPR014596">
    <property type="entry name" value="UCP035836"/>
</dbReference>
<dbReference type="GO" id="GO:0035269">
    <property type="term" value="P:protein O-linked glycosylation via mannose"/>
    <property type="evidence" value="ECO:0007669"/>
    <property type="project" value="TreeGrafter"/>
</dbReference>
<dbReference type="PANTHER" id="PTHR44216:SF3">
    <property type="entry name" value="PROTEIN O-MANNOSYL-TRANSFERASE TMTC2"/>
    <property type="match status" value="1"/>
</dbReference>
<name>A0AAU7JGC3_9HYPH</name>
<dbReference type="EMBL" id="CP157484">
    <property type="protein sequence ID" value="XBO39326.1"/>
    <property type="molecule type" value="Genomic_DNA"/>
</dbReference>
<dbReference type="RefSeq" id="WP_406856168.1">
    <property type="nucleotide sequence ID" value="NZ_CP157484.1"/>
</dbReference>
<dbReference type="InterPro" id="IPR019734">
    <property type="entry name" value="TPR_rpt"/>
</dbReference>
<organism evidence="4">
    <name type="scientific">Alsobacter sp. KACC 23698</name>
    <dbReference type="NCBI Taxonomy" id="3149229"/>
    <lineage>
        <taxon>Bacteria</taxon>
        <taxon>Pseudomonadati</taxon>
        <taxon>Pseudomonadota</taxon>
        <taxon>Alphaproteobacteria</taxon>
        <taxon>Hyphomicrobiales</taxon>
        <taxon>Alsobacteraceae</taxon>
        <taxon>Alsobacter</taxon>
    </lineage>
</organism>
<reference evidence="4" key="1">
    <citation type="submission" date="2024-05" db="EMBL/GenBank/DDBJ databases">
        <authorList>
            <person name="Kim S."/>
            <person name="Heo J."/>
            <person name="Choi H."/>
            <person name="Choi Y."/>
            <person name="Kwon S.-W."/>
            <person name="Kim Y."/>
        </authorList>
    </citation>
    <scope>NUCLEOTIDE SEQUENCE</scope>
    <source>
        <strain evidence="4">KACC 23698</strain>
    </source>
</reference>